<dbReference type="OrthoDB" id="9762833at2"/>
<name>K6Y0E5_9ALTE</name>
<evidence type="ECO:0000256" key="2">
    <source>
        <dbReference type="ARBA" id="ARBA00022448"/>
    </source>
</evidence>
<dbReference type="EMBL" id="BAEO01000006">
    <property type="protein sequence ID" value="GAC17351.1"/>
    <property type="molecule type" value="Genomic_DNA"/>
</dbReference>
<dbReference type="GO" id="GO:0016020">
    <property type="term" value="C:membrane"/>
    <property type="evidence" value="ECO:0007669"/>
    <property type="project" value="UniProtKB-SubCell"/>
</dbReference>
<evidence type="ECO:0000256" key="1">
    <source>
        <dbReference type="ARBA" id="ARBA00004141"/>
    </source>
</evidence>
<dbReference type="InterPro" id="IPR037272">
    <property type="entry name" value="SNS_sf"/>
</dbReference>
<feature type="transmembrane region" description="Helical" evidence="6">
    <location>
        <begin position="425"/>
        <end position="443"/>
    </location>
</feature>
<proteinExistence type="predicted"/>
<gene>
    <name evidence="7" type="ORF">GARC_0369</name>
</gene>
<evidence type="ECO:0000256" key="6">
    <source>
        <dbReference type="SAM" id="Phobius"/>
    </source>
</evidence>
<evidence type="ECO:0000256" key="3">
    <source>
        <dbReference type="ARBA" id="ARBA00022692"/>
    </source>
</evidence>
<dbReference type="RefSeq" id="WP_007616114.1">
    <property type="nucleotide sequence ID" value="NZ_BAEO01000006.1"/>
</dbReference>
<dbReference type="Proteomes" id="UP000006327">
    <property type="component" value="Unassembled WGS sequence"/>
</dbReference>
<reference evidence="7 8" key="1">
    <citation type="journal article" date="2017" name="Antonie Van Leeuwenhoek">
        <title>Rhizobium rhizosphaerae sp. nov., a novel species isolated from rice rhizosphere.</title>
        <authorList>
            <person name="Zhao J.J."/>
            <person name="Zhang J."/>
            <person name="Zhang R.J."/>
            <person name="Zhang C.W."/>
            <person name="Yin H.Q."/>
            <person name="Zhang X.X."/>
        </authorList>
    </citation>
    <scope>NUCLEOTIDE SEQUENCE [LARGE SCALE GENOMIC DNA]</scope>
    <source>
        <strain evidence="7 8">BSs20135</strain>
    </source>
</reference>
<feature type="transmembrane region" description="Helical" evidence="6">
    <location>
        <begin position="245"/>
        <end position="272"/>
    </location>
</feature>
<feature type="transmembrane region" description="Helical" evidence="6">
    <location>
        <begin position="39"/>
        <end position="64"/>
    </location>
</feature>
<protein>
    <submittedName>
        <fullName evidence="7">Neurotransmitter:Na+ symporter, NSS family</fullName>
    </submittedName>
</protein>
<dbReference type="SUPFAM" id="SSF161070">
    <property type="entry name" value="SNF-like"/>
    <property type="match status" value="1"/>
</dbReference>
<keyword evidence="3 6" id="KW-0812">Transmembrane</keyword>
<organism evidence="7 8">
    <name type="scientific">Paraglaciecola arctica BSs20135</name>
    <dbReference type="NCBI Taxonomy" id="493475"/>
    <lineage>
        <taxon>Bacteria</taxon>
        <taxon>Pseudomonadati</taxon>
        <taxon>Pseudomonadota</taxon>
        <taxon>Gammaproteobacteria</taxon>
        <taxon>Alteromonadales</taxon>
        <taxon>Alteromonadaceae</taxon>
        <taxon>Paraglaciecola</taxon>
    </lineage>
</organism>
<keyword evidence="5 6" id="KW-0472">Membrane</keyword>
<comment type="subcellular location">
    <subcellularLocation>
        <location evidence="1">Membrane</location>
        <topology evidence="1">Multi-pass membrane protein</topology>
    </subcellularLocation>
</comment>
<feature type="transmembrane region" description="Helical" evidence="6">
    <location>
        <begin position="84"/>
        <end position="111"/>
    </location>
</feature>
<dbReference type="PRINTS" id="PR00176">
    <property type="entry name" value="NANEUSMPORT"/>
</dbReference>
<dbReference type="PANTHER" id="PTHR42948">
    <property type="entry name" value="TRANSPORTER"/>
    <property type="match status" value="1"/>
</dbReference>
<feature type="transmembrane region" description="Helical" evidence="6">
    <location>
        <begin position="140"/>
        <end position="158"/>
    </location>
</feature>
<dbReference type="PANTHER" id="PTHR42948:SF1">
    <property type="entry name" value="TRANSPORTER"/>
    <property type="match status" value="1"/>
</dbReference>
<dbReference type="STRING" id="493475.GARC_0369"/>
<keyword evidence="8" id="KW-1185">Reference proteome</keyword>
<sequence length="445" mass="48101">MAARGEFSSRMGFVLAAAGSAVGLGNIWGFPTQVASNGGAAFVLVYIILAFLLAYPVLMAELIIGRATRSNMVDALGKISGSNIGRATGVWGFITVSLILSFYALVAGWMLSHFLQTISDMFGQDAISTWLVSSSYTRDILFSGIFLCLTASIVTGGVRQGIELWSVRLMPALFIIIALLIIYVSTLDGAAAGWKAYLLPNFSLIMEPDLLISAMGQAFFSMSLGVGTMLVYGSYVSKKENLPTLGASVALVDIGVAILAGMLIIPAMYVALHNGVKIFSESGALIEGPNLIFAVLPSLFETMGSVGVFVAFVFFALMIIAALTSSISMLEVPVAYVVESKGIDRKRAVWSLTLVVFVISSTIAFNMDSLFGLVIDLTTKYSQPLLGLVLCIFAGWVWKRDQILKELKEGNDQAEHGLFWKIWPWYIRFVCPVVIAIMFYRSIVA</sequence>
<dbReference type="NCBIfam" id="NF037979">
    <property type="entry name" value="Na_transp"/>
    <property type="match status" value="1"/>
</dbReference>
<dbReference type="InterPro" id="IPR000175">
    <property type="entry name" value="Na/ntran_symport"/>
</dbReference>
<keyword evidence="4 6" id="KW-1133">Transmembrane helix</keyword>
<feature type="transmembrane region" description="Helical" evidence="6">
    <location>
        <begin position="306"/>
        <end position="327"/>
    </location>
</feature>
<dbReference type="eggNOG" id="COG0733">
    <property type="taxonomic scope" value="Bacteria"/>
</dbReference>
<accession>K6Y0E5</accession>
<evidence type="ECO:0000313" key="7">
    <source>
        <dbReference type="EMBL" id="GAC17351.1"/>
    </source>
</evidence>
<dbReference type="Pfam" id="PF00209">
    <property type="entry name" value="SNF"/>
    <property type="match status" value="2"/>
</dbReference>
<comment type="caution">
    <text evidence="7">The sequence shown here is derived from an EMBL/GenBank/DDBJ whole genome shotgun (WGS) entry which is preliminary data.</text>
</comment>
<evidence type="ECO:0000256" key="5">
    <source>
        <dbReference type="ARBA" id="ARBA00023136"/>
    </source>
</evidence>
<dbReference type="PROSITE" id="PS50267">
    <property type="entry name" value="NA_NEUROTRAN_SYMP_3"/>
    <property type="match status" value="1"/>
</dbReference>
<keyword evidence="2" id="KW-0813">Transport</keyword>
<dbReference type="InterPro" id="IPR047218">
    <property type="entry name" value="YocR/YhdH-like"/>
</dbReference>
<dbReference type="AlphaFoldDB" id="K6Y0E5"/>
<feature type="transmembrane region" description="Helical" evidence="6">
    <location>
        <begin position="210"/>
        <end position="233"/>
    </location>
</feature>
<dbReference type="CDD" id="cd10336">
    <property type="entry name" value="SLC6sbd_Tyt1-Like"/>
    <property type="match status" value="1"/>
</dbReference>
<evidence type="ECO:0000313" key="8">
    <source>
        <dbReference type="Proteomes" id="UP000006327"/>
    </source>
</evidence>
<feature type="transmembrane region" description="Helical" evidence="6">
    <location>
        <begin position="170"/>
        <end position="190"/>
    </location>
</feature>
<evidence type="ECO:0000256" key="4">
    <source>
        <dbReference type="ARBA" id="ARBA00022989"/>
    </source>
</evidence>
<feature type="transmembrane region" description="Helical" evidence="6">
    <location>
        <begin position="348"/>
        <end position="375"/>
    </location>
</feature>
<feature type="transmembrane region" description="Helical" evidence="6">
    <location>
        <begin position="381"/>
        <end position="398"/>
    </location>
</feature>